<proteinExistence type="predicted"/>
<keyword evidence="2" id="KW-1185">Reference proteome</keyword>
<dbReference type="Proteomes" id="UP001595378">
    <property type="component" value="Unassembled WGS sequence"/>
</dbReference>
<sequence length="103" mass="11277">MSDPVSAMLADGWVARHGTGPKPETAHELGARLVQEARAKALARALGDLSRGFEPHQVDLDLFNGDPHMNLRYLDARDEALALHGDDLTWQPEPEPELDEGAE</sequence>
<dbReference type="EMBL" id="JBHRSU010000023">
    <property type="protein sequence ID" value="MFC3100664.1"/>
    <property type="molecule type" value="Genomic_DNA"/>
</dbReference>
<dbReference type="RefSeq" id="WP_336920609.1">
    <property type="nucleotide sequence ID" value="NZ_JBANRN010000021.1"/>
</dbReference>
<evidence type="ECO:0000313" key="1">
    <source>
        <dbReference type="EMBL" id="MFC3100664.1"/>
    </source>
</evidence>
<reference evidence="2" key="1">
    <citation type="journal article" date="2019" name="Int. J. Syst. Evol. Microbiol.">
        <title>The Global Catalogue of Microorganisms (GCM) 10K type strain sequencing project: providing services to taxonomists for standard genome sequencing and annotation.</title>
        <authorList>
            <consortium name="The Broad Institute Genomics Platform"/>
            <consortium name="The Broad Institute Genome Sequencing Center for Infectious Disease"/>
            <person name="Wu L."/>
            <person name="Ma J."/>
        </authorList>
    </citation>
    <scope>NUCLEOTIDE SEQUENCE [LARGE SCALE GENOMIC DNA]</scope>
    <source>
        <strain evidence="2">KCTC 52606</strain>
    </source>
</reference>
<gene>
    <name evidence="1" type="ORF">ACFODK_07180</name>
</gene>
<accession>A0ABV7EFP5</accession>
<name>A0ABV7EFP5_9SPHN</name>
<evidence type="ECO:0000313" key="2">
    <source>
        <dbReference type="Proteomes" id="UP001595378"/>
    </source>
</evidence>
<organism evidence="1 2">
    <name type="scientific">Alteraurantiacibacter lauratis</name>
    <dbReference type="NCBI Taxonomy" id="2054627"/>
    <lineage>
        <taxon>Bacteria</taxon>
        <taxon>Pseudomonadati</taxon>
        <taxon>Pseudomonadota</taxon>
        <taxon>Alphaproteobacteria</taxon>
        <taxon>Sphingomonadales</taxon>
        <taxon>Erythrobacteraceae</taxon>
        <taxon>Alteraurantiacibacter</taxon>
    </lineage>
</organism>
<comment type="caution">
    <text evidence="1">The sequence shown here is derived from an EMBL/GenBank/DDBJ whole genome shotgun (WGS) entry which is preliminary data.</text>
</comment>
<protein>
    <submittedName>
        <fullName evidence="1">Uncharacterized protein</fullName>
    </submittedName>
</protein>